<evidence type="ECO:0000313" key="2">
    <source>
        <dbReference type="Proteomes" id="UP000231267"/>
    </source>
</evidence>
<organism evidence="1 2">
    <name type="scientific">Candidatus Taenaricola geysiri</name>
    <dbReference type="NCBI Taxonomy" id="1974752"/>
    <lineage>
        <taxon>Bacteria</taxon>
        <taxon>Pseudomonadati</taxon>
        <taxon>Candidatus Omnitrophota</taxon>
        <taxon>Candidatus Taenaricola</taxon>
    </lineage>
</organism>
<reference evidence="1 2" key="1">
    <citation type="submission" date="2017-09" db="EMBL/GenBank/DDBJ databases">
        <title>Depth-based differentiation of microbial function through sediment-hosted aquifers and enrichment of novel symbionts in the deep terrestrial subsurface.</title>
        <authorList>
            <person name="Probst A.J."/>
            <person name="Ladd B."/>
            <person name="Jarett J.K."/>
            <person name="Geller-Mcgrath D.E."/>
            <person name="Sieber C.M."/>
            <person name="Emerson J.B."/>
            <person name="Anantharaman K."/>
            <person name="Thomas B.C."/>
            <person name="Malmstrom R."/>
            <person name="Stieglmeier M."/>
            <person name="Klingl A."/>
            <person name="Woyke T."/>
            <person name="Ryan C.M."/>
            <person name="Banfield J.F."/>
        </authorList>
    </citation>
    <scope>NUCLEOTIDE SEQUENCE [LARGE SCALE GENOMIC DNA]</scope>
    <source>
        <strain evidence="1">CG12_big_fil_rev_8_21_14_0_65_43_15</strain>
    </source>
</reference>
<dbReference type="Gene3D" id="1.20.1440.60">
    <property type="entry name" value="23S rRNA-intervening sequence"/>
    <property type="match status" value="1"/>
</dbReference>
<accession>A0A2J0LR40</accession>
<dbReference type="InterPro" id="IPR036583">
    <property type="entry name" value="23S_rRNA_IVS_sf"/>
</dbReference>
<evidence type="ECO:0008006" key="3">
    <source>
        <dbReference type="Google" id="ProtNLM"/>
    </source>
</evidence>
<name>A0A2J0LR40_9BACT</name>
<dbReference type="PANTHER" id="PTHR38471:SF2">
    <property type="entry name" value="FOUR HELIX BUNDLE PROTEIN"/>
    <property type="match status" value="1"/>
</dbReference>
<protein>
    <recommendedName>
        <fullName evidence="3">Four helix bundle protein</fullName>
    </recommendedName>
</protein>
<dbReference type="NCBIfam" id="TIGR02436">
    <property type="entry name" value="four helix bundle protein"/>
    <property type="match status" value="1"/>
</dbReference>
<dbReference type="EMBL" id="PFGP01000096">
    <property type="protein sequence ID" value="PIW66307.1"/>
    <property type="molecule type" value="Genomic_DNA"/>
</dbReference>
<dbReference type="Proteomes" id="UP000231267">
    <property type="component" value="Unassembled WGS sequence"/>
</dbReference>
<dbReference type="SUPFAM" id="SSF158446">
    <property type="entry name" value="IVS-encoded protein-like"/>
    <property type="match status" value="1"/>
</dbReference>
<dbReference type="Pfam" id="PF05635">
    <property type="entry name" value="23S_rRNA_IVP"/>
    <property type="match status" value="1"/>
</dbReference>
<proteinExistence type="predicted"/>
<dbReference type="PANTHER" id="PTHR38471">
    <property type="entry name" value="FOUR HELIX BUNDLE PROTEIN"/>
    <property type="match status" value="1"/>
</dbReference>
<evidence type="ECO:0000313" key="1">
    <source>
        <dbReference type="EMBL" id="PIW66307.1"/>
    </source>
</evidence>
<comment type="caution">
    <text evidence="1">The sequence shown here is derived from an EMBL/GenBank/DDBJ whole genome shotgun (WGS) entry which is preliminary data.</text>
</comment>
<dbReference type="InterPro" id="IPR012657">
    <property type="entry name" value="23S_rRNA-intervening_sequence"/>
</dbReference>
<gene>
    <name evidence="1" type="ORF">COW11_04160</name>
</gene>
<dbReference type="AlphaFoldDB" id="A0A2J0LR40"/>
<sequence>MLSEVTKVTILRQQAYEKLKFYQDIYKIRKLIYDMTERFTKTHMRLVSQMRDAARSAKQNIREGYRKGSLGEFIHSIRISQGSLEELSGDMEDCLEDGLISKDEHEEFITLVSSASYMSSRYIKSLYELDKKGQWKVPGAILKRNLRNFR</sequence>